<keyword evidence="4" id="KW-0633">Potassium transport</keyword>
<dbReference type="EMBL" id="VUNQ01000014">
    <property type="protein sequence ID" value="MSU01436.1"/>
    <property type="molecule type" value="Genomic_DNA"/>
</dbReference>
<dbReference type="PANTHER" id="PTHR32024">
    <property type="entry name" value="TRK SYSTEM POTASSIUM UPTAKE PROTEIN TRKG-RELATED"/>
    <property type="match status" value="1"/>
</dbReference>
<dbReference type="GO" id="GO:0005886">
    <property type="term" value="C:plasma membrane"/>
    <property type="evidence" value="ECO:0007669"/>
    <property type="project" value="UniProtKB-SubCell"/>
</dbReference>
<feature type="transmembrane region" description="Helical" evidence="10">
    <location>
        <begin position="231"/>
        <end position="250"/>
    </location>
</feature>
<keyword evidence="3" id="KW-1003">Cell membrane</keyword>
<dbReference type="Proteomes" id="UP000469523">
    <property type="component" value="Unassembled WGS sequence"/>
</dbReference>
<evidence type="ECO:0000256" key="6">
    <source>
        <dbReference type="ARBA" id="ARBA00022958"/>
    </source>
</evidence>
<evidence type="ECO:0000256" key="3">
    <source>
        <dbReference type="ARBA" id="ARBA00022475"/>
    </source>
</evidence>
<evidence type="ECO:0000313" key="12">
    <source>
        <dbReference type="Proteomes" id="UP000469523"/>
    </source>
</evidence>
<feature type="transmembrane region" description="Helical" evidence="10">
    <location>
        <begin position="133"/>
        <end position="157"/>
    </location>
</feature>
<accession>A0A6N7XIH4</accession>
<dbReference type="RefSeq" id="WP_154439852.1">
    <property type="nucleotide sequence ID" value="NZ_JAHLPJ010000001.1"/>
</dbReference>
<evidence type="ECO:0000256" key="4">
    <source>
        <dbReference type="ARBA" id="ARBA00022538"/>
    </source>
</evidence>
<dbReference type="AlphaFoldDB" id="A0A6N7XIH4"/>
<feature type="transmembrane region" description="Helical" evidence="10">
    <location>
        <begin position="48"/>
        <end position="67"/>
    </location>
</feature>
<reference evidence="11 12" key="1">
    <citation type="submission" date="2019-09" db="EMBL/GenBank/DDBJ databases">
        <title>In-depth cultivation of the pig gut microbiome towards novel bacterial diversity and tailored functional studies.</title>
        <authorList>
            <person name="Wylensek D."/>
            <person name="Hitch T.C.A."/>
            <person name="Clavel T."/>
        </authorList>
    </citation>
    <scope>NUCLEOTIDE SEQUENCE [LARGE SCALE GENOMIC DNA]</scope>
    <source>
        <strain evidence="11 12">WCA3-693-APC-4?</strain>
    </source>
</reference>
<evidence type="ECO:0000256" key="1">
    <source>
        <dbReference type="ARBA" id="ARBA00004651"/>
    </source>
</evidence>
<keyword evidence="2" id="KW-0813">Transport</keyword>
<evidence type="ECO:0000256" key="10">
    <source>
        <dbReference type="SAM" id="Phobius"/>
    </source>
</evidence>
<evidence type="ECO:0000256" key="2">
    <source>
        <dbReference type="ARBA" id="ARBA00022448"/>
    </source>
</evidence>
<dbReference type="Pfam" id="PF02386">
    <property type="entry name" value="TrkH"/>
    <property type="match status" value="1"/>
</dbReference>
<dbReference type="InterPro" id="IPR003445">
    <property type="entry name" value="Cat_transpt"/>
</dbReference>
<keyword evidence="8" id="KW-0406">Ion transport</keyword>
<name>A0A6N7XIH4_9FIRM</name>
<feature type="transmembrane region" description="Helical" evidence="10">
    <location>
        <begin position="352"/>
        <end position="372"/>
    </location>
</feature>
<evidence type="ECO:0000256" key="8">
    <source>
        <dbReference type="ARBA" id="ARBA00023065"/>
    </source>
</evidence>
<dbReference type="InterPro" id="IPR004772">
    <property type="entry name" value="TrkH"/>
</dbReference>
<protein>
    <submittedName>
        <fullName evidence="11">Trk family potassium uptake protein</fullName>
    </submittedName>
</protein>
<gene>
    <name evidence="11" type="ORF">FYJ83_08155</name>
</gene>
<feature type="transmembrane region" description="Helical" evidence="10">
    <location>
        <begin position="193"/>
        <end position="216"/>
    </location>
</feature>
<comment type="subcellular location">
    <subcellularLocation>
        <location evidence="1">Cell membrane</location>
        <topology evidence="1">Multi-pass membrane protein</topology>
    </subcellularLocation>
</comment>
<keyword evidence="6" id="KW-0630">Potassium</keyword>
<dbReference type="NCBIfam" id="TIGR00933">
    <property type="entry name" value="2a38"/>
    <property type="match status" value="1"/>
</dbReference>
<feature type="transmembrane region" description="Helical" evidence="10">
    <location>
        <begin position="288"/>
        <end position="307"/>
    </location>
</feature>
<keyword evidence="9 10" id="KW-0472">Membrane</keyword>
<keyword evidence="5 10" id="KW-0812">Transmembrane</keyword>
<evidence type="ECO:0000256" key="9">
    <source>
        <dbReference type="ARBA" id="ARBA00023136"/>
    </source>
</evidence>
<keyword evidence="12" id="KW-1185">Reference proteome</keyword>
<feature type="transmembrane region" description="Helical" evidence="10">
    <location>
        <begin position="79"/>
        <end position="103"/>
    </location>
</feature>
<evidence type="ECO:0000313" key="11">
    <source>
        <dbReference type="EMBL" id="MSU01436.1"/>
    </source>
</evidence>
<dbReference type="PANTHER" id="PTHR32024:SF1">
    <property type="entry name" value="KTR SYSTEM POTASSIUM UPTAKE PROTEIN B"/>
    <property type="match status" value="1"/>
</dbReference>
<dbReference type="GO" id="GO:0015379">
    <property type="term" value="F:potassium:chloride symporter activity"/>
    <property type="evidence" value="ECO:0007669"/>
    <property type="project" value="InterPro"/>
</dbReference>
<proteinExistence type="predicted"/>
<feature type="transmembrane region" description="Helical" evidence="10">
    <location>
        <begin position="18"/>
        <end position="36"/>
    </location>
</feature>
<evidence type="ECO:0000256" key="5">
    <source>
        <dbReference type="ARBA" id="ARBA00022692"/>
    </source>
</evidence>
<organism evidence="11 12">
    <name type="scientific">Tissierella pigra</name>
    <dbReference type="NCBI Taxonomy" id="2607614"/>
    <lineage>
        <taxon>Bacteria</taxon>
        <taxon>Bacillati</taxon>
        <taxon>Bacillota</taxon>
        <taxon>Tissierellia</taxon>
        <taxon>Tissierellales</taxon>
        <taxon>Tissierellaceae</taxon>
        <taxon>Tissierella</taxon>
    </lineage>
</organism>
<feature type="transmembrane region" description="Helical" evidence="10">
    <location>
        <begin position="408"/>
        <end position="428"/>
    </location>
</feature>
<comment type="caution">
    <text evidence="11">The sequence shown here is derived from an EMBL/GenBank/DDBJ whole genome shotgun (WGS) entry which is preliminary data.</text>
</comment>
<sequence length="447" mass="48203">MGYLKEKLKGFHLDPPKVLALGFASLIFIGGLLLNLPIAAKTGESVGFINALFTSASAVCVTGLVVVNTSEFWSLFGQIVIIILIQMGGLGFMTMTTIGALLIGKKITLKERLVIKEQLNQETMSGLVKLTKYVVLSTFAIEGIGAIFLSTRFIPIYGTVKGIWFSVFHAISAFCNAGFDLTGDSIVPFVGDFTINMTISALIILGGLGFSVYIDITRNRSFKKLSLHSKLVLSITGTLLLAGMVIFFLIEYNNPLTLKHLSMGEKLIASFFQSVVPRTAGFYSVNLTGLYDTTVFLTIILMFIGASPGSTGGGIKTTTFGTLMLTTIAVIKGEKDVVAFKKRIGYDVINRSLAIVTVGIILIIAVSFVLTVTEPANFLDVLFETTSAFATVGSSRALTPNLTNFGKIVILLTMYAGRVGPLTMAYVFSRKSRHGNFRYSEGNIMVG</sequence>
<evidence type="ECO:0000256" key="7">
    <source>
        <dbReference type="ARBA" id="ARBA00022989"/>
    </source>
</evidence>
<keyword evidence="7 10" id="KW-1133">Transmembrane helix</keyword>